<dbReference type="HOGENOM" id="CLU_1657383_0_0_5"/>
<dbReference type="eggNOG" id="ENOG5033HBN">
    <property type="taxonomic scope" value="Bacteria"/>
</dbReference>
<dbReference type="Proteomes" id="UP000001695">
    <property type="component" value="Chromosome"/>
</dbReference>
<name>B2ICB2_BEII9</name>
<reference evidence="1 2" key="2">
    <citation type="journal article" date="2010" name="J. Bacteriol.">
        <title>Complete genome sequence of Beijerinckia indica subsp. indica.</title>
        <authorList>
            <person name="Tamas I."/>
            <person name="Dedysh S.N."/>
            <person name="Liesack W."/>
            <person name="Stott M.B."/>
            <person name="Alam M."/>
            <person name="Murrell J.C."/>
            <person name="Dunfield P.F."/>
        </authorList>
    </citation>
    <scope>NUCLEOTIDE SEQUENCE [LARGE SCALE GENOMIC DNA]</scope>
    <source>
        <strain evidence="2">ATCC 9039 / DSM 1715 / NCIMB 8712</strain>
    </source>
</reference>
<proteinExistence type="predicted"/>
<dbReference type="KEGG" id="bid:Bind_3148"/>
<dbReference type="STRING" id="395963.Bind_3148"/>
<sequence>MDPAFCGHEGLRLFKQTTYGYFCAGDAIGDSAWVFARRHDLLKHQRADRSASSDRSKFQTKGGGMLETLVIVKALGGKPQKRIFLSIEDQQALVADPALLEEILLGIHQPIQVPSKTVFHYDEPVFEALCQEWHKAKQTDDAQWNKLAPFDIEADPAEW</sequence>
<reference evidence="2" key="1">
    <citation type="submission" date="2008-03" db="EMBL/GenBank/DDBJ databases">
        <title>Complete sequence of chromosome of Beijerinckia indica subsp. indica ATCC 9039.</title>
        <authorList>
            <consortium name="US DOE Joint Genome Institute"/>
            <person name="Copeland A."/>
            <person name="Lucas S."/>
            <person name="Lapidus A."/>
            <person name="Glavina del Rio T."/>
            <person name="Dalin E."/>
            <person name="Tice H."/>
            <person name="Bruce D."/>
            <person name="Goodwin L."/>
            <person name="Pitluck S."/>
            <person name="LaButti K."/>
            <person name="Schmutz J."/>
            <person name="Larimer F."/>
            <person name="Land M."/>
            <person name="Hauser L."/>
            <person name="Kyrpides N."/>
            <person name="Mikhailova N."/>
            <person name="Dunfield P.F."/>
            <person name="Dedysh S.N."/>
            <person name="Liesack W."/>
            <person name="Saw J.H."/>
            <person name="Alam M."/>
            <person name="Chen Y."/>
            <person name="Murrell J.C."/>
            <person name="Richardson P."/>
        </authorList>
    </citation>
    <scope>NUCLEOTIDE SEQUENCE [LARGE SCALE GENOMIC DNA]</scope>
    <source>
        <strain evidence="2">ATCC 9039 / DSM 1715 / NCIMB 8712</strain>
    </source>
</reference>
<organism evidence="1 2">
    <name type="scientific">Beijerinckia indica subsp. indica (strain ATCC 9039 / DSM 1715 / NCIMB 8712)</name>
    <dbReference type="NCBI Taxonomy" id="395963"/>
    <lineage>
        <taxon>Bacteria</taxon>
        <taxon>Pseudomonadati</taxon>
        <taxon>Pseudomonadota</taxon>
        <taxon>Alphaproteobacteria</taxon>
        <taxon>Hyphomicrobiales</taxon>
        <taxon>Beijerinckiaceae</taxon>
        <taxon>Beijerinckia</taxon>
    </lineage>
</organism>
<protein>
    <submittedName>
        <fullName evidence="1">Uncharacterized protein</fullName>
    </submittedName>
</protein>
<dbReference type="EMBL" id="CP001016">
    <property type="protein sequence ID" value="ACB96709.1"/>
    <property type="molecule type" value="Genomic_DNA"/>
</dbReference>
<dbReference type="AlphaFoldDB" id="B2ICB2"/>
<evidence type="ECO:0000313" key="2">
    <source>
        <dbReference type="Proteomes" id="UP000001695"/>
    </source>
</evidence>
<evidence type="ECO:0000313" key="1">
    <source>
        <dbReference type="EMBL" id="ACB96709.1"/>
    </source>
</evidence>
<accession>B2ICB2</accession>
<gene>
    <name evidence="1" type="ordered locus">Bind_3148</name>
</gene>
<keyword evidence="2" id="KW-1185">Reference proteome</keyword>